<dbReference type="AlphaFoldDB" id="A0A243S9A6"/>
<evidence type="ECO:0000313" key="1">
    <source>
        <dbReference type="EMBL" id="OUD04267.1"/>
    </source>
</evidence>
<reference evidence="1 2" key="1">
    <citation type="submission" date="2017-05" db="EMBL/GenBank/DDBJ databases">
        <title>Biotechnological potential of actinobacteria isolated from South African environments.</title>
        <authorList>
            <person name="Le Roes-Hill M."/>
            <person name="Prins A."/>
            <person name="Durrell K.A."/>
        </authorList>
    </citation>
    <scope>NUCLEOTIDE SEQUENCE [LARGE SCALE GENOMIC DNA]</scope>
    <source>
        <strain evidence="1 2">HMC13</strain>
    </source>
</reference>
<keyword evidence="2" id="KW-1185">Reference proteome</keyword>
<evidence type="ECO:0000313" key="2">
    <source>
        <dbReference type="Proteomes" id="UP000195105"/>
    </source>
</evidence>
<dbReference type="Proteomes" id="UP000195105">
    <property type="component" value="Unassembled WGS sequence"/>
</dbReference>
<accession>A0A243S9A6</accession>
<proteinExistence type="predicted"/>
<organism evidence="1 2">
    <name type="scientific">Streptomyces swartbergensis</name>
    <dbReference type="NCBI Taxonomy" id="487165"/>
    <lineage>
        <taxon>Bacteria</taxon>
        <taxon>Bacillati</taxon>
        <taxon>Actinomycetota</taxon>
        <taxon>Actinomycetes</taxon>
        <taxon>Kitasatosporales</taxon>
        <taxon>Streptomycetaceae</taxon>
        <taxon>Streptomyces</taxon>
    </lineage>
</organism>
<sequence>MPNIGRSPRRSALQHLRTTAVLASAGMLVTIVLSALPEEPVPLPFSAGHHQDRYTGTAEDRLLHGESCALDEAEDGFGLVGDGRPTATRIRTGSWGHRAATAAS</sequence>
<name>A0A243S9A6_9ACTN</name>
<gene>
    <name evidence="1" type="ORF">CA983_05135</name>
</gene>
<protein>
    <submittedName>
        <fullName evidence="1">Uncharacterized protein</fullName>
    </submittedName>
</protein>
<dbReference type="EMBL" id="NGFN01000017">
    <property type="protein sequence ID" value="OUD04267.1"/>
    <property type="molecule type" value="Genomic_DNA"/>
</dbReference>
<comment type="caution">
    <text evidence="1">The sequence shown here is derived from an EMBL/GenBank/DDBJ whole genome shotgun (WGS) entry which is preliminary data.</text>
</comment>